<dbReference type="OrthoDB" id="5296002at2"/>
<sequence>MRIGWRALIRNKLKAKSDSFTIGIAIDEDAVTFCALQKRKSNELALVHESVVSLQNWPVQLKKWVESHGLSGANTHIAFSVAWYQQVQVDRPAVEEDEMDGALKWAVEEILGSGEARAYDYFDLPVPLAGNNKINIVAVNETAVVEAAEACYGANLQLQSISVEEVVTCNLPVGTELPVLTLIQEAGDEVCLNIVKNGELYFSRRLKGFENLSSFSAEELRMGIADSLCVQIQRSMDYFESQLRQAPISHIRIKMDSQYLDTLVEQVQQAVPAQIEIMRTGVTIPEQLNELRLSYTALGAALQQVSQGQTA</sequence>
<protein>
    <submittedName>
        <fullName evidence="1">MSHA biogenesis protein MshI</fullName>
    </submittedName>
</protein>
<organism evidence="1 2">
    <name type="scientific">Alteromonas sediminis</name>
    <dbReference type="NCBI Taxonomy" id="2259342"/>
    <lineage>
        <taxon>Bacteria</taxon>
        <taxon>Pseudomonadati</taxon>
        <taxon>Pseudomonadota</taxon>
        <taxon>Gammaproteobacteria</taxon>
        <taxon>Alteromonadales</taxon>
        <taxon>Alteromonadaceae</taxon>
        <taxon>Alteromonas/Salinimonas group</taxon>
        <taxon>Alteromonas</taxon>
    </lineage>
</organism>
<evidence type="ECO:0000313" key="1">
    <source>
        <dbReference type="EMBL" id="RPJ65338.1"/>
    </source>
</evidence>
<keyword evidence="2" id="KW-1185">Reference proteome</keyword>
<dbReference type="Proteomes" id="UP000275281">
    <property type="component" value="Unassembled WGS sequence"/>
</dbReference>
<accession>A0A3N5Z8I7</accession>
<name>A0A3N5Z8I7_9ALTE</name>
<gene>
    <name evidence="1" type="ORF">DRW07_15650</name>
</gene>
<dbReference type="AlphaFoldDB" id="A0A3N5Z8I7"/>
<comment type="caution">
    <text evidence="1">The sequence shown here is derived from an EMBL/GenBank/DDBJ whole genome shotgun (WGS) entry which is preliminary data.</text>
</comment>
<evidence type="ECO:0000313" key="2">
    <source>
        <dbReference type="Proteomes" id="UP000275281"/>
    </source>
</evidence>
<dbReference type="EMBL" id="RPOK01000005">
    <property type="protein sequence ID" value="RPJ65338.1"/>
    <property type="molecule type" value="Genomic_DNA"/>
</dbReference>
<proteinExistence type="predicted"/>
<reference evidence="1 2" key="1">
    <citation type="submission" date="2018-11" db="EMBL/GenBank/DDBJ databases">
        <authorList>
            <person name="Ye M.-Q."/>
            <person name="Du Z.-J."/>
        </authorList>
    </citation>
    <scope>NUCLEOTIDE SEQUENCE [LARGE SCALE GENOMIC DNA]</scope>
    <source>
        <strain evidence="1 2">U0105</strain>
    </source>
</reference>
<dbReference type="RefSeq" id="WP_124028885.1">
    <property type="nucleotide sequence ID" value="NZ_JBHRSN010000014.1"/>
</dbReference>